<keyword evidence="5" id="KW-0410">Iron transport</keyword>
<keyword evidence="13 14" id="KW-0998">Cell outer membrane</keyword>
<keyword evidence="6 14" id="KW-0812">Transmembrane</keyword>
<dbReference type="Pfam" id="PF00593">
    <property type="entry name" value="TonB_dep_Rec_b-barrel"/>
    <property type="match status" value="1"/>
</dbReference>
<comment type="caution">
    <text evidence="19">The sequence shown here is derived from an EMBL/GenBank/DDBJ whole genome shotgun (WGS) entry which is preliminary data.</text>
</comment>
<dbReference type="FunFam" id="2.170.130.10:FF:000010">
    <property type="entry name" value="Ferripyoverdine receptor"/>
    <property type="match status" value="1"/>
</dbReference>
<reference evidence="19 20" key="1">
    <citation type="submission" date="2018-07" db="EMBL/GenBank/DDBJ databases">
        <title>Genomic Encyclopedia of Type Strains, Phase IV (KMG-IV): sequencing the most valuable type-strain genomes for metagenomic binning, comparative biology and taxonomic classification.</title>
        <authorList>
            <person name="Goeker M."/>
        </authorList>
    </citation>
    <scope>NUCLEOTIDE SEQUENCE [LARGE SCALE GENOMIC DNA]</scope>
    <source>
        <strain evidence="19 20">DSM 21352</strain>
    </source>
</reference>
<keyword evidence="3 14" id="KW-0813">Transport</keyword>
<evidence type="ECO:0000256" key="2">
    <source>
        <dbReference type="ARBA" id="ARBA00009810"/>
    </source>
</evidence>
<dbReference type="Pfam" id="PF07715">
    <property type="entry name" value="Plug"/>
    <property type="match status" value="1"/>
</dbReference>
<sequence>MTVAHPAALRPSAVAAALALACLVGLPAAAWAQPAPSTAVAPFDIPAGPLDQALVRFAQQAGVGLSVDASRVAGLRSDGLRGRHGVEEGFALLLRGSGLRALPAAGGYVLAPAAPPAGRAGPAATGAGPTLATITVSAEADSSATTEGTGAYTARSTSLATRLPLAPRETPQSISVITRQRLDDQGLTQLTDVVQQTPGLTLAQAGNAGSDSSPIYARGFQVDNYLVDGVRLVDSNYTDIFQTFDTALVDRVEVLRGASGLLNGIGSPGAAINLVRKRPTATFQASVRGELGSWSWRRGEFDVSGPLNAAGTLRGRLVAAKQDNASYIDRLHEKKDVFYGVLEADVGPDTVLHAGLSWQRFDATGHARGGLPAYFSDGSRAVWDVSASAAPEWASSHREYSSLFGGVEHHFSADWSLKATVSRSFNAYDEVIGYASNGYPDRLTGAGVGLWAGRWAATPRQDAADVQVNGRFNLLGRQHDLVFGATAVRTAYFAPAYTNWRHAGWDPSIPNIYLWNGLSPLEPYNPQVGTDDSDERLNSAYGTVRFKALDGVAVLLGARVTDWRRQQRSQSWTSASLTTADRRERGVVTPYAAITWDFARDWTAYASYTDIFKPQDYKTPTGDQIDPQTGVSREFGIKGSVLDDRLNLSAAVYESKQDNLAVSIPDTFAPDGSQAYRAVSGTRTRGFELEASGELRPGWQLSAGFSRNMTRDRDGQRLLTNVAQNNFKLATSWRMAGVGNGLTVGGAVRWQSGIYADNLGPARNQRFEQPAYAVVDLMLKYPFTPQLSATLNVFNAFDKRYYNTTGNSYWGAPRQLRLGVEARF</sequence>
<dbReference type="NCBIfam" id="TIGR01783">
    <property type="entry name" value="TonB-siderophor"/>
    <property type="match status" value="1"/>
</dbReference>
<dbReference type="SUPFAM" id="SSF56935">
    <property type="entry name" value="Porins"/>
    <property type="match status" value="1"/>
</dbReference>
<proteinExistence type="inferred from homology"/>
<keyword evidence="4 14" id="KW-1134">Transmembrane beta strand</keyword>
<feature type="domain" description="Secretin/TonB short N-terminal" evidence="18">
    <location>
        <begin position="63"/>
        <end position="113"/>
    </location>
</feature>
<evidence type="ECO:0000256" key="11">
    <source>
        <dbReference type="ARBA" id="ARBA00023136"/>
    </source>
</evidence>
<evidence type="ECO:0000256" key="14">
    <source>
        <dbReference type="PROSITE-ProRule" id="PRU01360"/>
    </source>
</evidence>
<dbReference type="Proteomes" id="UP000255265">
    <property type="component" value="Unassembled WGS sequence"/>
</dbReference>
<dbReference type="InterPro" id="IPR036942">
    <property type="entry name" value="Beta-barrel_TonB_sf"/>
</dbReference>
<keyword evidence="12 19" id="KW-0675">Receptor</keyword>
<evidence type="ECO:0000256" key="17">
    <source>
        <dbReference type="SAM" id="SignalP"/>
    </source>
</evidence>
<dbReference type="GO" id="GO:0015891">
    <property type="term" value="P:siderophore transport"/>
    <property type="evidence" value="ECO:0007669"/>
    <property type="project" value="InterPro"/>
</dbReference>
<feature type="short sequence motif" description="TonB C-terminal box" evidence="15">
    <location>
        <begin position="807"/>
        <end position="824"/>
    </location>
</feature>
<dbReference type="InterPro" id="IPR000531">
    <property type="entry name" value="Beta-barrel_TonB"/>
</dbReference>
<dbReference type="InterPro" id="IPR012910">
    <property type="entry name" value="Plug_dom"/>
</dbReference>
<dbReference type="AlphaFoldDB" id="A0A370F6E8"/>
<dbReference type="GO" id="GO:0038023">
    <property type="term" value="F:signaling receptor activity"/>
    <property type="evidence" value="ECO:0007669"/>
    <property type="project" value="InterPro"/>
</dbReference>
<keyword evidence="10 16" id="KW-0798">TonB box</keyword>
<comment type="similarity">
    <text evidence="2 14 16">Belongs to the TonB-dependent receptor family.</text>
</comment>
<dbReference type="InterPro" id="IPR010105">
    <property type="entry name" value="TonB_sidphr_rcpt"/>
</dbReference>
<organism evidence="19 20">
    <name type="scientific">Pseudacidovorax intermedius</name>
    <dbReference type="NCBI Taxonomy" id="433924"/>
    <lineage>
        <taxon>Bacteria</taxon>
        <taxon>Pseudomonadati</taxon>
        <taxon>Pseudomonadota</taxon>
        <taxon>Betaproteobacteria</taxon>
        <taxon>Burkholderiales</taxon>
        <taxon>Comamonadaceae</taxon>
        <taxon>Pseudacidovorax</taxon>
    </lineage>
</organism>
<dbReference type="EMBL" id="QQAV01000016">
    <property type="protein sequence ID" value="RDI17748.1"/>
    <property type="molecule type" value="Genomic_DNA"/>
</dbReference>
<evidence type="ECO:0000256" key="1">
    <source>
        <dbReference type="ARBA" id="ARBA00004571"/>
    </source>
</evidence>
<evidence type="ECO:0000256" key="16">
    <source>
        <dbReference type="RuleBase" id="RU003357"/>
    </source>
</evidence>
<dbReference type="PROSITE" id="PS01156">
    <property type="entry name" value="TONB_DEPENDENT_REC_2"/>
    <property type="match status" value="1"/>
</dbReference>
<evidence type="ECO:0000313" key="20">
    <source>
        <dbReference type="Proteomes" id="UP000255265"/>
    </source>
</evidence>
<dbReference type="OrthoDB" id="174652at2"/>
<keyword evidence="11 14" id="KW-0472">Membrane</keyword>
<protein>
    <submittedName>
        <fullName evidence="19">Outer membrane receptor for ferric coprogen and ferric-rhodotorulic acid</fullName>
    </submittedName>
</protein>
<evidence type="ECO:0000256" key="6">
    <source>
        <dbReference type="ARBA" id="ARBA00022692"/>
    </source>
</evidence>
<evidence type="ECO:0000256" key="12">
    <source>
        <dbReference type="ARBA" id="ARBA00023170"/>
    </source>
</evidence>
<name>A0A370F6E8_9BURK</name>
<gene>
    <name evidence="19" type="ORF">DFR41_11675</name>
</gene>
<evidence type="ECO:0000256" key="7">
    <source>
        <dbReference type="ARBA" id="ARBA00022729"/>
    </source>
</evidence>
<evidence type="ECO:0000256" key="5">
    <source>
        <dbReference type="ARBA" id="ARBA00022496"/>
    </source>
</evidence>
<dbReference type="CDD" id="cd01347">
    <property type="entry name" value="ligand_gated_channel"/>
    <property type="match status" value="1"/>
</dbReference>
<evidence type="ECO:0000313" key="19">
    <source>
        <dbReference type="EMBL" id="RDI17748.1"/>
    </source>
</evidence>
<dbReference type="InterPro" id="IPR011662">
    <property type="entry name" value="Secretin/TonB_short_N"/>
</dbReference>
<keyword evidence="8" id="KW-0408">Iron</keyword>
<evidence type="ECO:0000256" key="9">
    <source>
        <dbReference type="ARBA" id="ARBA00023065"/>
    </source>
</evidence>
<dbReference type="Gene3D" id="3.55.50.30">
    <property type="match status" value="1"/>
</dbReference>
<dbReference type="GO" id="GO:0009279">
    <property type="term" value="C:cell outer membrane"/>
    <property type="evidence" value="ECO:0007669"/>
    <property type="project" value="UniProtKB-SubCell"/>
</dbReference>
<evidence type="ECO:0000256" key="3">
    <source>
        <dbReference type="ARBA" id="ARBA00022448"/>
    </source>
</evidence>
<evidence type="ECO:0000256" key="4">
    <source>
        <dbReference type="ARBA" id="ARBA00022452"/>
    </source>
</evidence>
<keyword evidence="9" id="KW-0406">Ion transport</keyword>
<dbReference type="InterPro" id="IPR010917">
    <property type="entry name" value="TonB_rcpt_CS"/>
</dbReference>
<feature type="chain" id="PRO_5016919868" evidence="17">
    <location>
        <begin position="33"/>
        <end position="824"/>
    </location>
</feature>
<dbReference type="GO" id="GO:0015344">
    <property type="term" value="F:siderophore uptake transmembrane transporter activity"/>
    <property type="evidence" value="ECO:0007669"/>
    <property type="project" value="TreeGrafter"/>
</dbReference>
<dbReference type="InterPro" id="IPR039426">
    <property type="entry name" value="TonB-dep_rcpt-like"/>
</dbReference>
<evidence type="ECO:0000256" key="15">
    <source>
        <dbReference type="PROSITE-ProRule" id="PRU10144"/>
    </source>
</evidence>
<evidence type="ECO:0000259" key="18">
    <source>
        <dbReference type="SMART" id="SM00965"/>
    </source>
</evidence>
<dbReference type="Gene3D" id="2.40.170.20">
    <property type="entry name" value="TonB-dependent receptor, beta-barrel domain"/>
    <property type="match status" value="1"/>
</dbReference>
<dbReference type="SMART" id="SM00965">
    <property type="entry name" value="STN"/>
    <property type="match status" value="1"/>
</dbReference>
<dbReference type="RefSeq" id="WP_114804837.1">
    <property type="nucleotide sequence ID" value="NZ_QQAV01000016.1"/>
</dbReference>
<dbReference type="PANTHER" id="PTHR32552">
    <property type="entry name" value="FERRICHROME IRON RECEPTOR-RELATED"/>
    <property type="match status" value="1"/>
</dbReference>
<evidence type="ECO:0000256" key="13">
    <source>
        <dbReference type="ARBA" id="ARBA00023237"/>
    </source>
</evidence>
<dbReference type="InterPro" id="IPR037066">
    <property type="entry name" value="Plug_dom_sf"/>
</dbReference>
<dbReference type="PROSITE" id="PS52016">
    <property type="entry name" value="TONB_DEPENDENT_REC_3"/>
    <property type="match status" value="1"/>
</dbReference>
<evidence type="ECO:0000256" key="10">
    <source>
        <dbReference type="ARBA" id="ARBA00023077"/>
    </source>
</evidence>
<keyword evidence="7 17" id="KW-0732">Signal</keyword>
<accession>A0A370F6E8</accession>
<feature type="signal peptide" evidence="17">
    <location>
        <begin position="1"/>
        <end position="32"/>
    </location>
</feature>
<evidence type="ECO:0000256" key="8">
    <source>
        <dbReference type="ARBA" id="ARBA00023004"/>
    </source>
</evidence>
<dbReference type="Gene3D" id="2.170.130.10">
    <property type="entry name" value="TonB-dependent receptor, plug domain"/>
    <property type="match status" value="1"/>
</dbReference>
<keyword evidence="20" id="KW-1185">Reference proteome</keyword>
<comment type="subcellular location">
    <subcellularLocation>
        <location evidence="1 14">Cell outer membrane</location>
        <topology evidence="1 14">Multi-pass membrane protein</topology>
    </subcellularLocation>
</comment>
<dbReference type="PANTHER" id="PTHR32552:SF74">
    <property type="entry name" value="HYDROXAMATE SIDEROPHORE RECEPTOR FHUE"/>
    <property type="match status" value="1"/>
</dbReference>